<evidence type="ECO:0000313" key="2">
    <source>
        <dbReference type="Proteomes" id="UP000193642"/>
    </source>
</evidence>
<proteinExistence type="predicted"/>
<gene>
    <name evidence="1" type="ORF">BCR33DRAFT_296467</name>
</gene>
<organism evidence="1 2">
    <name type="scientific">Rhizoclosmatium globosum</name>
    <dbReference type="NCBI Taxonomy" id="329046"/>
    <lineage>
        <taxon>Eukaryota</taxon>
        <taxon>Fungi</taxon>
        <taxon>Fungi incertae sedis</taxon>
        <taxon>Chytridiomycota</taxon>
        <taxon>Chytridiomycota incertae sedis</taxon>
        <taxon>Chytridiomycetes</taxon>
        <taxon>Chytridiales</taxon>
        <taxon>Chytriomycetaceae</taxon>
        <taxon>Rhizoclosmatium</taxon>
    </lineage>
</organism>
<keyword evidence="2" id="KW-1185">Reference proteome</keyword>
<accession>A0A1Y2C6J2</accession>
<dbReference type="EMBL" id="MCGO01000028">
    <property type="protein sequence ID" value="ORY42504.1"/>
    <property type="molecule type" value="Genomic_DNA"/>
</dbReference>
<comment type="caution">
    <text evidence="1">The sequence shown here is derived from an EMBL/GenBank/DDBJ whole genome shotgun (WGS) entry which is preliminary data.</text>
</comment>
<protein>
    <submittedName>
        <fullName evidence="1">Uncharacterized protein</fullName>
    </submittedName>
</protein>
<evidence type="ECO:0000313" key="1">
    <source>
        <dbReference type="EMBL" id="ORY42504.1"/>
    </source>
</evidence>
<dbReference type="Proteomes" id="UP000193642">
    <property type="component" value="Unassembled WGS sequence"/>
</dbReference>
<dbReference type="OrthoDB" id="2181741at2759"/>
<reference evidence="1 2" key="1">
    <citation type="submission" date="2016-07" db="EMBL/GenBank/DDBJ databases">
        <title>Pervasive Adenine N6-methylation of Active Genes in Fungi.</title>
        <authorList>
            <consortium name="DOE Joint Genome Institute"/>
            <person name="Mondo S.J."/>
            <person name="Dannebaum R.O."/>
            <person name="Kuo R.C."/>
            <person name="Labutti K."/>
            <person name="Haridas S."/>
            <person name="Kuo A."/>
            <person name="Salamov A."/>
            <person name="Ahrendt S.R."/>
            <person name="Lipzen A."/>
            <person name="Sullivan W."/>
            <person name="Andreopoulos W.B."/>
            <person name="Clum A."/>
            <person name="Lindquist E."/>
            <person name="Daum C."/>
            <person name="Ramamoorthy G.K."/>
            <person name="Gryganskyi A."/>
            <person name="Culley D."/>
            <person name="Magnuson J.K."/>
            <person name="James T.Y."/>
            <person name="O'Malley M.A."/>
            <person name="Stajich J.E."/>
            <person name="Spatafora J.W."/>
            <person name="Visel A."/>
            <person name="Grigoriev I.V."/>
        </authorList>
    </citation>
    <scope>NUCLEOTIDE SEQUENCE [LARGE SCALE GENOMIC DNA]</scope>
    <source>
        <strain evidence="1 2">JEL800</strain>
    </source>
</reference>
<dbReference type="AlphaFoldDB" id="A0A1Y2C6J2"/>
<sequence length="244" mass="26621">MIAIEEHVKSVSKHDADNNMEGKTEFSIVPQLYKCPQGMVDGLDHCSCFTGDWSYSVNQATFDVLQESHDASVFSLGADLNQLRQELVLRRHTIVPNVVFVLSLNWYLFCPKLLLDLGVCAKPVFGIKIVNVYAIHKAMYKITLALLAKAGTPTSVEEEGDVNGDGGLVVSPVQGPTEGPVQGSVQVPVQGGAKPAPKKYSVLGGSSCDESADSNIEKWPEQPLLGLWKKEHYVLLDKLQNVDN</sequence>
<name>A0A1Y2C6J2_9FUNG</name>